<dbReference type="InterPro" id="IPR025426">
    <property type="entry name" value="DUF4305"/>
</dbReference>
<dbReference type="EMBL" id="JAWDIQ010000003">
    <property type="protein sequence ID" value="MDY0410491.1"/>
    <property type="molecule type" value="Genomic_DNA"/>
</dbReference>
<evidence type="ECO:0000256" key="1">
    <source>
        <dbReference type="SAM" id="Phobius"/>
    </source>
</evidence>
<keyword evidence="3" id="KW-1185">Reference proteome</keyword>
<reference evidence="2 3" key="1">
    <citation type="submission" date="2023-10" db="EMBL/GenBank/DDBJ databases">
        <title>Virgibacillus soli CC-YMP-6 genome.</title>
        <authorList>
            <person name="Miliotis G."/>
            <person name="Sengupta P."/>
            <person name="Hameed A."/>
            <person name="Chuvochina M."/>
            <person name="Mcdonagh F."/>
            <person name="Simpson A.C."/>
            <person name="Singh N.K."/>
            <person name="Rekha P.D."/>
            <person name="Raman K."/>
            <person name="Hugenholtz P."/>
            <person name="Venkateswaran K."/>
        </authorList>
    </citation>
    <scope>NUCLEOTIDE SEQUENCE [LARGE SCALE GENOMIC DNA]</scope>
    <source>
        <strain evidence="2 3">CC-YMP-6</strain>
    </source>
</reference>
<evidence type="ECO:0000313" key="3">
    <source>
        <dbReference type="Proteomes" id="UP001275315"/>
    </source>
</evidence>
<dbReference type="Proteomes" id="UP001275315">
    <property type="component" value="Unassembled WGS sequence"/>
</dbReference>
<sequence>MGTFFLFIAIQSVEDTVWNITTLLIAAIATLDFGLAIRLMMLHFKTSKKDNEAGTV</sequence>
<protein>
    <submittedName>
        <fullName evidence="2">YdiK family protein</fullName>
    </submittedName>
</protein>
<evidence type="ECO:0000313" key="2">
    <source>
        <dbReference type="EMBL" id="MDY0410491.1"/>
    </source>
</evidence>
<keyword evidence="1" id="KW-1133">Transmembrane helix</keyword>
<accession>A0ABU5CVY0</accession>
<organism evidence="2 3">
    <name type="scientific">Paracerasibacillus soli</name>
    <dbReference type="NCBI Taxonomy" id="480284"/>
    <lineage>
        <taxon>Bacteria</taxon>
        <taxon>Bacillati</taxon>
        <taxon>Bacillota</taxon>
        <taxon>Bacilli</taxon>
        <taxon>Bacillales</taxon>
        <taxon>Bacillaceae</taxon>
        <taxon>Paracerasibacillus</taxon>
    </lineage>
</organism>
<feature type="transmembrane region" description="Helical" evidence="1">
    <location>
        <begin position="20"/>
        <end position="41"/>
    </location>
</feature>
<keyword evidence="1" id="KW-0812">Transmembrane</keyword>
<gene>
    <name evidence="2" type="ORF">RWD45_20565</name>
</gene>
<keyword evidence="1" id="KW-0472">Membrane</keyword>
<proteinExistence type="predicted"/>
<comment type="caution">
    <text evidence="2">The sequence shown here is derived from an EMBL/GenBank/DDBJ whole genome shotgun (WGS) entry which is preliminary data.</text>
</comment>
<dbReference type="Pfam" id="PF14146">
    <property type="entry name" value="DUF4305"/>
    <property type="match status" value="1"/>
</dbReference>
<name>A0ABU5CVY0_9BACI</name>